<dbReference type="GeneID" id="24919118"/>
<evidence type="ECO:0000313" key="2">
    <source>
        <dbReference type="EMBL" id="CBK21780.2"/>
    </source>
</evidence>
<organism evidence="2">
    <name type="scientific">Blastocystis hominis</name>
    <dbReference type="NCBI Taxonomy" id="12968"/>
    <lineage>
        <taxon>Eukaryota</taxon>
        <taxon>Sar</taxon>
        <taxon>Stramenopiles</taxon>
        <taxon>Bigyra</taxon>
        <taxon>Opalozoa</taxon>
        <taxon>Opalinata</taxon>
        <taxon>Blastocystidae</taxon>
        <taxon>Blastocystis</taxon>
    </lineage>
</organism>
<sequence>MCMWALQQSDEFFDEKLNEVRYGGGIWNLISNVLHLTREQKHAILCSRQGTVQQQENVGMAMDIIDEVQKRMENSMNSMKEQLKGIVNVLTPEQQVESLLFIQKVLQEPRSQESIFNTLKKRIDVQENESSSTPEEEEEEEGN</sequence>
<evidence type="ECO:0000256" key="1">
    <source>
        <dbReference type="SAM" id="MobiDB-lite"/>
    </source>
</evidence>
<dbReference type="AlphaFoldDB" id="D8M141"/>
<dbReference type="RefSeq" id="XP_012895828.1">
    <property type="nucleotide sequence ID" value="XM_013040374.1"/>
</dbReference>
<feature type="compositionally biased region" description="Acidic residues" evidence="1">
    <location>
        <begin position="134"/>
        <end position="143"/>
    </location>
</feature>
<feature type="region of interest" description="Disordered" evidence="1">
    <location>
        <begin position="122"/>
        <end position="143"/>
    </location>
</feature>
<proteinExistence type="predicted"/>
<protein>
    <submittedName>
        <fullName evidence="2">Uncharacterized protein</fullName>
    </submittedName>
</protein>
<dbReference type="OrthoDB" id="204285at2759"/>
<dbReference type="EMBL" id="FN668644">
    <property type="protein sequence ID" value="CBK21780.2"/>
    <property type="molecule type" value="Genomic_DNA"/>
</dbReference>
<dbReference type="InParanoid" id="D8M141"/>
<gene>
    <name evidence="2" type="ORF">GSBLH_T00001897001</name>
</gene>
<name>D8M141_BLAHO</name>
<dbReference type="Proteomes" id="UP000008312">
    <property type="component" value="Unassembled WGS sequence"/>
</dbReference>
<evidence type="ECO:0000313" key="3">
    <source>
        <dbReference type="Proteomes" id="UP000008312"/>
    </source>
</evidence>
<keyword evidence="3" id="KW-1185">Reference proteome</keyword>
<reference evidence="2" key="1">
    <citation type="submission" date="2010-02" db="EMBL/GenBank/DDBJ databases">
        <title>Sequencing and annotation of the Blastocystis hominis genome.</title>
        <authorList>
            <person name="Wincker P."/>
        </authorList>
    </citation>
    <scope>NUCLEOTIDE SEQUENCE</scope>
    <source>
        <strain evidence="2">Singapore isolate B</strain>
    </source>
</reference>
<accession>D8M141</accession>